<gene>
    <name evidence="2" type="ORF">R1sor_007633</name>
</gene>
<dbReference type="AlphaFoldDB" id="A0ABD3HTX5"/>
<organism evidence="2 3">
    <name type="scientific">Riccia sorocarpa</name>
    <dbReference type="NCBI Taxonomy" id="122646"/>
    <lineage>
        <taxon>Eukaryota</taxon>
        <taxon>Viridiplantae</taxon>
        <taxon>Streptophyta</taxon>
        <taxon>Embryophyta</taxon>
        <taxon>Marchantiophyta</taxon>
        <taxon>Marchantiopsida</taxon>
        <taxon>Marchantiidae</taxon>
        <taxon>Marchantiales</taxon>
        <taxon>Ricciaceae</taxon>
        <taxon>Riccia</taxon>
    </lineage>
</organism>
<feature type="compositionally biased region" description="Polar residues" evidence="1">
    <location>
        <begin position="1"/>
        <end position="23"/>
    </location>
</feature>
<accession>A0ABD3HTX5</accession>
<feature type="region of interest" description="Disordered" evidence="1">
    <location>
        <begin position="296"/>
        <end position="338"/>
    </location>
</feature>
<dbReference type="EMBL" id="JBJQOH010000003">
    <property type="protein sequence ID" value="KAL3693982.1"/>
    <property type="molecule type" value="Genomic_DNA"/>
</dbReference>
<comment type="caution">
    <text evidence="2">The sequence shown here is derived from an EMBL/GenBank/DDBJ whole genome shotgun (WGS) entry which is preliminary data.</text>
</comment>
<proteinExistence type="predicted"/>
<dbReference type="PANTHER" id="PTHR33324">
    <property type="entry name" value="EXPRESSED PROTEIN"/>
    <property type="match status" value="1"/>
</dbReference>
<keyword evidence="3" id="KW-1185">Reference proteome</keyword>
<evidence type="ECO:0000256" key="1">
    <source>
        <dbReference type="SAM" id="MobiDB-lite"/>
    </source>
</evidence>
<sequence>MAITGNSSITGVSGSTKGASSLHKSYEKHMEAGKCTGNAGSGKKNKEKSTAATPTQKMRKGRCKLIKSDYEQMVLYIEAGDNFTRLMGAGRKTKVGGMTTSKAKEFAIMAAALSGQNGFPQCTSDEMRKRFERYVASYKKAREWMNSTGAGLTAKELASGMTVEDKVNHMCPFFERMHAIHGGRANIDPPAEKSIGLAGITGEGSDTEGLEEDEADPGKEMLLQSEGEDDGIEAAEEFAEAGEEFVDAVTQAGNTEEVESLAEGMGEEDGDIPENFTDGLFSNPVELDDDEMETEILPGEDEVSVSKDKIFENGSEKTPSKNKARNSEVSTSSKAKSSIVSLYEESMKQKAAYRYAMLEDKRKAREEVREEESKKRKSTICLEMFKSGAKLPEIQEFLDFIGRV</sequence>
<protein>
    <submittedName>
        <fullName evidence="2">Uncharacterized protein</fullName>
    </submittedName>
</protein>
<feature type="compositionally biased region" description="Low complexity" evidence="1">
    <location>
        <begin position="327"/>
        <end position="338"/>
    </location>
</feature>
<feature type="region of interest" description="Disordered" evidence="1">
    <location>
        <begin position="1"/>
        <end position="58"/>
    </location>
</feature>
<name>A0ABD3HTX5_9MARC</name>
<evidence type="ECO:0000313" key="2">
    <source>
        <dbReference type="EMBL" id="KAL3693982.1"/>
    </source>
</evidence>
<dbReference type="PANTHER" id="PTHR33324:SF2">
    <property type="entry name" value="MYB_SANT-LIKE DNA-BINDING DOMAIN-CONTAINING PROTEIN"/>
    <property type="match status" value="1"/>
</dbReference>
<reference evidence="2 3" key="1">
    <citation type="submission" date="2024-09" db="EMBL/GenBank/DDBJ databases">
        <title>Chromosome-scale assembly of Riccia sorocarpa.</title>
        <authorList>
            <person name="Paukszto L."/>
        </authorList>
    </citation>
    <scope>NUCLEOTIDE SEQUENCE [LARGE SCALE GENOMIC DNA]</scope>
    <source>
        <strain evidence="2">LP-2024</strain>
        <tissue evidence="2">Aerial parts of the thallus</tissue>
    </source>
</reference>
<dbReference type="Proteomes" id="UP001633002">
    <property type="component" value="Unassembled WGS sequence"/>
</dbReference>
<evidence type="ECO:0000313" key="3">
    <source>
        <dbReference type="Proteomes" id="UP001633002"/>
    </source>
</evidence>
<feature type="compositionally biased region" description="Basic and acidic residues" evidence="1">
    <location>
        <begin position="304"/>
        <end position="319"/>
    </location>
</feature>